<name>A0A976QSR3_THEOR</name>
<evidence type="ECO:0000313" key="3">
    <source>
        <dbReference type="Proteomes" id="UP000244803"/>
    </source>
</evidence>
<comment type="similarity">
    <text evidence="1">Belongs to the bacterial ribosomal protein bS6 family.</text>
</comment>
<dbReference type="GO" id="GO:0019843">
    <property type="term" value="F:rRNA binding"/>
    <property type="evidence" value="ECO:0007669"/>
    <property type="project" value="InterPro"/>
</dbReference>
<dbReference type="SUPFAM" id="SSF54995">
    <property type="entry name" value="Ribosomal protein S6"/>
    <property type="match status" value="1"/>
</dbReference>
<evidence type="ECO:0000256" key="1">
    <source>
        <dbReference type="ARBA" id="ARBA00009512"/>
    </source>
</evidence>
<dbReference type="InterPro" id="IPR014717">
    <property type="entry name" value="Transl_elong_EF1B/ribsomal_bS6"/>
</dbReference>
<dbReference type="Proteomes" id="UP000244803">
    <property type="component" value="Chromosome 4"/>
</dbReference>
<sequence>MVFYESYLLFSKVANPDEISSVVSHIAKLANTYHGVLLRTQDLGIRYTSHRVNKPRVGIFWYGRYFYVALAANPKVVPNLHKLYNSNSSILRHTTMRMLYRTNLMTSPYSHLYDP</sequence>
<reference evidence="2" key="1">
    <citation type="submission" date="2022-07" db="EMBL/GenBank/DDBJ databases">
        <title>Evaluation of T. orientalis genome assembly methods using nanopore sequencing and analysis of variation between genomes.</title>
        <authorList>
            <person name="Yam J."/>
            <person name="Micallef M.L."/>
            <person name="Liu M."/>
            <person name="Djordjevic S.P."/>
            <person name="Bogema D.R."/>
            <person name="Jenkins C."/>
        </authorList>
    </citation>
    <scope>NUCLEOTIDE SEQUENCE</scope>
    <source>
        <strain evidence="2">Fish Creek</strain>
    </source>
</reference>
<dbReference type="OrthoDB" id="363348at2759"/>
<dbReference type="Pfam" id="PF01250">
    <property type="entry name" value="Ribosomal_S6"/>
    <property type="match status" value="1"/>
</dbReference>
<protein>
    <recommendedName>
        <fullName evidence="4">30S ribosomal protein S6</fullName>
    </recommendedName>
</protein>
<dbReference type="Gene3D" id="3.30.70.60">
    <property type="match status" value="1"/>
</dbReference>
<dbReference type="InterPro" id="IPR000529">
    <property type="entry name" value="Ribosomal_bS6"/>
</dbReference>
<accession>A0A976QSR3</accession>
<evidence type="ECO:0000313" key="2">
    <source>
        <dbReference type="EMBL" id="UKJ89732.1"/>
    </source>
</evidence>
<organism evidence="2 3">
    <name type="scientific">Theileria orientalis</name>
    <dbReference type="NCBI Taxonomy" id="68886"/>
    <lineage>
        <taxon>Eukaryota</taxon>
        <taxon>Sar</taxon>
        <taxon>Alveolata</taxon>
        <taxon>Apicomplexa</taxon>
        <taxon>Aconoidasida</taxon>
        <taxon>Piroplasmida</taxon>
        <taxon>Theileriidae</taxon>
        <taxon>Theileria</taxon>
    </lineage>
</organism>
<dbReference type="GO" id="GO:0006412">
    <property type="term" value="P:translation"/>
    <property type="evidence" value="ECO:0007669"/>
    <property type="project" value="InterPro"/>
</dbReference>
<dbReference type="EMBL" id="CP056067">
    <property type="protein sequence ID" value="UKJ89732.1"/>
    <property type="molecule type" value="Genomic_DNA"/>
</dbReference>
<dbReference type="CDD" id="cd15465">
    <property type="entry name" value="bS6_mito"/>
    <property type="match status" value="1"/>
</dbReference>
<dbReference type="GO" id="GO:0003735">
    <property type="term" value="F:structural constituent of ribosome"/>
    <property type="evidence" value="ECO:0007669"/>
    <property type="project" value="InterPro"/>
</dbReference>
<dbReference type="InterPro" id="IPR035980">
    <property type="entry name" value="Ribosomal_bS6_sf"/>
</dbReference>
<evidence type="ECO:0008006" key="4">
    <source>
        <dbReference type="Google" id="ProtNLM"/>
    </source>
</evidence>
<gene>
    <name evidence="2" type="ORF">MACJ_002986</name>
</gene>
<dbReference type="AlphaFoldDB" id="A0A976QSR3"/>
<proteinExistence type="inferred from homology"/>
<dbReference type="GO" id="GO:0005840">
    <property type="term" value="C:ribosome"/>
    <property type="evidence" value="ECO:0007669"/>
    <property type="project" value="InterPro"/>
</dbReference>